<comment type="caution">
    <text evidence="2">The sequence shown here is derived from an EMBL/GenBank/DDBJ whole genome shotgun (WGS) entry which is preliminary data.</text>
</comment>
<organism evidence="2 3">
    <name type="scientific">Enterocloster alcoholdehydrogenati</name>
    <dbReference type="NCBI Taxonomy" id="2547410"/>
    <lineage>
        <taxon>Bacteria</taxon>
        <taxon>Bacillati</taxon>
        <taxon>Bacillota</taxon>
        <taxon>Clostridia</taxon>
        <taxon>Lachnospirales</taxon>
        <taxon>Lachnospiraceae</taxon>
        <taxon>Enterocloster</taxon>
    </lineage>
</organism>
<feature type="transmembrane region" description="Helical" evidence="1">
    <location>
        <begin position="80"/>
        <end position="99"/>
    </location>
</feature>
<reference evidence="2 3" key="1">
    <citation type="submission" date="2024-04" db="EMBL/GenBank/DDBJ databases">
        <title>Defined microbial consortia suppress multidrug-resistant proinflammatory Enterobacteriaceae via ecological control.</title>
        <authorList>
            <person name="Furuichi M."/>
            <person name="Kawaguchi T."/>
            <person name="Pust M."/>
            <person name="Yasuma K."/>
            <person name="Plichta D."/>
            <person name="Hasegawa N."/>
            <person name="Ohya T."/>
            <person name="Bhattarai S."/>
            <person name="Sasajima S."/>
            <person name="Aoto Y."/>
            <person name="Tuganbaev T."/>
            <person name="Yaginuma M."/>
            <person name="Ueda M."/>
            <person name="Okahashi N."/>
            <person name="Amafuji K."/>
            <person name="Kiridooshi Y."/>
            <person name="Sugita K."/>
            <person name="Strazar M."/>
            <person name="Skelly A."/>
            <person name="Suda W."/>
            <person name="Hattori M."/>
            <person name="Nakamoto N."/>
            <person name="Caballero S."/>
            <person name="Norman J."/>
            <person name="Olle B."/>
            <person name="Tanoue T."/>
            <person name="Arita M."/>
            <person name="Bucci V."/>
            <person name="Atarashi K."/>
            <person name="Xavier R."/>
            <person name="Honda K."/>
        </authorList>
    </citation>
    <scope>NUCLEOTIDE SEQUENCE [LARGE SCALE GENOMIC DNA]</scope>
    <source>
        <strain evidence="3">f13</strain>
    </source>
</reference>
<keyword evidence="1" id="KW-0472">Membrane</keyword>
<gene>
    <name evidence="2" type="ORF">F130042H8_03370</name>
</gene>
<sequence>MGKFYSNQPNQNIIMQRKLEKICGLSDEQILREFEKAQKNTCPLPIKPPPADEFERICRRVEAERRKMLTAPQRVKWKRVAAVGLLAAALTGSGCFVALGRKSYFYREREAGGSVVLNNDSNKRKFDTEEEAHQKIQETLGIRSLKFGYKPYEMIFKELIIEGGVAKLRFEINGMNAFLMESKYETNVSFSHKSDLKYEDEIVNKWLGKKIEIYSENLTDGVVRYETMFVVNGVYYRFTAPMEKNIFYKMLESIVEEK</sequence>
<name>A0ABQ0ATJ2_9FIRM</name>
<dbReference type="RefSeq" id="WP_390468987.1">
    <property type="nucleotide sequence ID" value="NZ_BAABXL010000001.1"/>
</dbReference>
<evidence type="ECO:0000313" key="2">
    <source>
        <dbReference type="EMBL" id="GAA6267277.1"/>
    </source>
</evidence>
<dbReference type="EMBL" id="BAABXL010000001">
    <property type="protein sequence ID" value="GAA6267277.1"/>
    <property type="molecule type" value="Genomic_DNA"/>
</dbReference>
<protein>
    <recommendedName>
        <fullName evidence="4">DUF4367 domain-containing protein</fullName>
    </recommendedName>
</protein>
<keyword evidence="3" id="KW-1185">Reference proteome</keyword>
<evidence type="ECO:0000256" key="1">
    <source>
        <dbReference type="SAM" id="Phobius"/>
    </source>
</evidence>
<dbReference type="Proteomes" id="UP001600894">
    <property type="component" value="Unassembled WGS sequence"/>
</dbReference>
<proteinExistence type="predicted"/>
<evidence type="ECO:0000313" key="3">
    <source>
        <dbReference type="Proteomes" id="UP001600894"/>
    </source>
</evidence>
<keyword evidence="1" id="KW-0812">Transmembrane</keyword>
<keyword evidence="1" id="KW-1133">Transmembrane helix</keyword>
<evidence type="ECO:0008006" key="4">
    <source>
        <dbReference type="Google" id="ProtNLM"/>
    </source>
</evidence>
<accession>A0ABQ0ATJ2</accession>